<keyword evidence="1" id="KW-0808">Transferase</keyword>
<reference evidence="3 4" key="1">
    <citation type="journal article" date="2016" name="Biochim. Biophys. Acta">
        <title>Characterization of red-shifted phycobilisomes isolated from the chlorophyll f-containing cyanobacterium Halomicronema hongdechloris.</title>
        <authorList>
            <person name="Li Y."/>
            <person name="Lin Y."/>
            <person name="Garvey C.J."/>
            <person name="Birch D."/>
            <person name="Corkery R.W."/>
            <person name="Loughlin P.C."/>
            <person name="Scheer H."/>
            <person name="Willows R.D."/>
            <person name="Chen M."/>
        </authorList>
    </citation>
    <scope>NUCLEOTIDE SEQUENCE [LARGE SCALE GENOMIC DNA]</scope>
    <source>
        <strain evidence="3 4">C2206</strain>
    </source>
</reference>
<dbReference type="PANTHER" id="PTHR46401:SF2">
    <property type="entry name" value="GLYCOSYLTRANSFERASE WBBK-RELATED"/>
    <property type="match status" value="1"/>
</dbReference>
<dbReference type="Gene3D" id="3.40.50.2000">
    <property type="entry name" value="Glycogen Phosphorylase B"/>
    <property type="match status" value="2"/>
</dbReference>
<dbReference type="InterPro" id="IPR001296">
    <property type="entry name" value="Glyco_trans_1"/>
</dbReference>
<keyword evidence="4" id="KW-1185">Reference proteome</keyword>
<dbReference type="GO" id="GO:0016757">
    <property type="term" value="F:glycosyltransferase activity"/>
    <property type="evidence" value="ECO:0007669"/>
    <property type="project" value="InterPro"/>
</dbReference>
<name>A0A1Z3HS56_9CYAN</name>
<sequence length="347" mass="39672">MKVLAWPAFKTRYKNPYPWLLYTSMVQSGVTVEELSPRRLLTGRYDIIHIHWPVETIVRHPRWSMALLRMLLFMGLLHWARWREAQVVWTIHDEQPHVLLHPGLAHWCQSLLVHRVDATITLCQVSQQRLPAQLPELADKPSFVIPHGHYRQVYANQISKTAAKDQLGIPDSHPTLLFLGYISPYKNVPQLITTFRQIQQPDIALVVAGHPDDEPLRTAIEQAAGDDGRVRLHLRFIADDGLQVFFQAADLVVLPFQAILNSGSVLLALSFDRPVLVPHLGAMPEWQQQLGTTWVETYEGPLTAERLEAALMAQTNAERPRQAPLDWLDWSVIGDKTLDVYRQLCRS</sequence>
<dbReference type="GO" id="GO:0009103">
    <property type="term" value="P:lipopolysaccharide biosynthetic process"/>
    <property type="evidence" value="ECO:0007669"/>
    <property type="project" value="TreeGrafter"/>
</dbReference>
<accession>A0A1Z3HS56</accession>
<proteinExistence type="predicted"/>
<evidence type="ECO:0000313" key="4">
    <source>
        <dbReference type="Proteomes" id="UP000191901"/>
    </source>
</evidence>
<dbReference type="STRING" id="1641165.XM38_09610"/>
<dbReference type="Proteomes" id="UP000191901">
    <property type="component" value="Chromosome"/>
</dbReference>
<dbReference type="EMBL" id="CP021983">
    <property type="protein sequence ID" value="ASC72957.1"/>
    <property type="molecule type" value="Genomic_DNA"/>
</dbReference>
<dbReference type="KEGG" id="hhg:XM38_039170"/>
<dbReference type="OrthoDB" id="9790710at2"/>
<organism evidence="3 4">
    <name type="scientific">Halomicronema hongdechloris C2206</name>
    <dbReference type="NCBI Taxonomy" id="1641165"/>
    <lineage>
        <taxon>Bacteria</taxon>
        <taxon>Bacillati</taxon>
        <taxon>Cyanobacteriota</taxon>
        <taxon>Cyanophyceae</taxon>
        <taxon>Nodosilineales</taxon>
        <taxon>Nodosilineaceae</taxon>
        <taxon>Halomicronema</taxon>
    </lineage>
</organism>
<dbReference type="RefSeq" id="WP_080808209.1">
    <property type="nucleotide sequence ID" value="NZ_CP021983.2"/>
</dbReference>
<protein>
    <submittedName>
        <fullName evidence="3">Glycosyltransferase Type 1</fullName>
    </submittedName>
</protein>
<feature type="domain" description="Glycosyl transferase family 1" evidence="2">
    <location>
        <begin position="160"/>
        <end position="258"/>
    </location>
</feature>
<evidence type="ECO:0000313" key="3">
    <source>
        <dbReference type="EMBL" id="ASC72957.1"/>
    </source>
</evidence>
<evidence type="ECO:0000259" key="2">
    <source>
        <dbReference type="Pfam" id="PF00534"/>
    </source>
</evidence>
<evidence type="ECO:0000256" key="1">
    <source>
        <dbReference type="ARBA" id="ARBA00022679"/>
    </source>
</evidence>
<gene>
    <name evidence="3" type="ORF">XM38_039170</name>
</gene>
<dbReference type="PANTHER" id="PTHR46401">
    <property type="entry name" value="GLYCOSYLTRANSFERASE WBBK-RELATED"/>
    <property type="match status" value="1"/>
</dbReference>
<dbReference type="AlphaFoldDB" id="A0A1Z3HS56"/>
<dbReference type="Pfam" id="PF00534">
    <property type="entry name" value="Glycos_transf_1"/>
    <property type="match status" value="1"/>
</dbReference>
<dbReference type="SUPFAM" id="SSF53756">
    <property type="entry name" value="UDP-Glycosyltransferase/glycogen phosphorylase"/>
    <property type="match status" value="1"/>
</dbReference>